<gene>
    <name evidence="2" type="ORF">BG845_01190</name>
</gene>
<comment type="caution">
    <text evidence="2">The sequence shown here is derived from an EMBL/GenBank/DDBJ whole genome shotgun (WGS) entry which is preliminary data.</text>
</comment>
<accession>A0A1Y2N7R2</accession>
<evidence type="ECO:0000256" key="1">
    <source>
        <dbReference type="SAM" id="MobiDB-lite"/>
    </source>
</evidence>
<dbReference type="STRING" id="2074.BG845_01190"/>
<name>A0A1Y2N7R2_PSEAH</name>
<proteinExistence type="predicted"/>
<dbReference type="RefSeq" id="WP_085911481.1">
    <property type="nucleotide sequence ID" value="NZ_AP018920.1"/>
</dbReference>
<feature type="region of interest" description="Disordered" evidence="1">
    <location>
        <begin position="1"/>
        <end position="21"/>
    </location>
</feature>
<evidence type="ECO:0000313" key="2">
    <source>
        <dbReference type="EMBL" id="OSY42948.1"/>
    </source>
</evidence>
<feature type="compositionally biased region" description="Polar residues" evidence="1">
    <location>
        <begin position="1"/>
        <end position="10"/>
    </location>
</feature>
<sequence>MTSPGANTLSFLLGGPGSTEKSRFDFDQSPALLTGEETQIIRELTGASATAWLSRIAGWANLDDITKLNEVDLEVMAFLVRKRENPMLEWQHFRRTIAFLTVELVDTPVKKPASK</sequence>
<reference evidence="2 3" key="1">
    <citation type="submission" date="2016-09" db="EMBL/GenBank/DDBJ databases">
        <title>Pseudonocardia autotrophica DSM535, a candidate organism with high potential of specific P450 cytochromes.</title>
        <authorList>
            <person name="Grumaz C."/>
            <person name="Vainshtein Y."/>
            <person name="Kirstahler P."/>
            <person name="Sohn K."/>
        </authorList>
    </citation>
    <scope>NUCLEOTIDE SEQUENCE [LARGE SCALE GENOMIC DNA]</scope>
    <source>
        <strain evidence="2 3">DSM 535</strain>
    </source>
</reference>
<dbReference type="AlphaFoldDB" id="A0A1Y2N7R2"/>
<keyword evidence="3" id="KW-1185">Reference proteome</keyword>
<organism evidence="2 3">
    <name type="scientific">Pseudonocardia autotrophica</name>
    <name type="common">Amycolata autotrophica</name>
    <name type="synonym">Nocardia autotrophica</name>
    <dbReference type="NCBI Taxonomy" id="2074"/>
    <lineage>
        <taxon>Bacteria</taxon>
        <taxon>Bacillati</taxon>
        <taxon>Actinomycetota</taxon>
        <taxon>Actinomycetes</taxon>
        <taxon>Pseudonocardiales</taxon>
        <taxon>Pseudonocardiaceae</taxon>
        <taxon>Pseudonocardia</taxon>
    </lineage>
</organism>
<evidence type="ECO:0000313" key="3">
    <source>
        <dbReference type="Proteomes" id="UP000194360"/>
    </source>
</evidence>
<protein>
    <submittedName>
        <fullName evidence="2">Uncharacterized protein</fullName>
    </submittedName>
</protein>
<dbReference type="EMBL" id="MIGB01000004">
    <property type="protein sequence ID" value="OSY42948.1"/>
    <property type="molecule type" value="Genomic_DNA"/>
</dbReference>
<dbReference type="Proteomes" id="UP000194360">
    <property type="component" value="Unassembled WGS sequence"/>
</dbReference>